<name>A0ABR8Y9X4_9BACT</name>
<evidence type="ECO:0000313" key="2">
    <source>
        <dbReference type="Proteomes" id="UP000620874"/>
    </source>
</evidence>
<evidence type="ECO:0000313" key="1">
    <source>
        <dbReference type="EMBL" id="MBD8041008.1"/>
    </source>
</evidence>
<sequence length="437" mass="47724">MENIVEKSVRVGSAGYYVNREHLVITKPEAGNVADITEQAIAAGKVLKGRNIVLYALAALMDDEENPGQQRLAPNATLINEGVIEIHMHDIVDAYKAQVKATPDDPNGTYRFVKCFAMAAGKDSTIINEGIIRIYFDQEKDLETAVYGETLLAGENSTVINNGTIELLGNGSFDTQTRVIALPVNNVTIINNGKINVDVEKASTVRVLATTGIGGTIANYGSIRINSTGRIMTIARFANTHLINAGDIDIVSRAHFIVNKVSFLYQSYPLACAFYEHSLPNTQLVPPLVNKGTVKIHLEGSEASTPKAVAFGIYSEMVGKEEHIHRMENTGSITVSKSGPYDFLVAEVGVNAQSAKDFPYHVEIGEWHTEARNFTETKDLFVCNSGIFDFAHTRLTLTGDNAVPDVKAESLVYQRDEAMQRGDTFQVLNADKLVITK</sequence>
<organism evidence="1 2">
    <name type="scientific">Phocaeicola intestinalis</name>
    <dbReference type="NCBI Taxonomy" id="2762212"/>
    <lineage>
        <taxon>Bacteria</taxon>
        <taxon>Pseudomonadati</taxon>
        <taxon>Bacteroidota</taxon>
        <taxon>Bacteroidia</taxon>
        <taxon>Bacteroidales</taxon>
        <taxon>Bacteroidaceae</taxon>
        <taxon>Phocaeicola</taxon>
    </lineage>
</organism>
<dbReference type="RefSeq" id="WP_191764398.1">
    <property type="nucleotide sequence ID" value="NZ_JACSPP010000036.1"/>
</dbReference>
<accession>A0ABR8Y9X4</accession>
<keyword evidence="2" id="KW-1185">Reference proteome</keyword>
<dbReference type="Proteomes" id="UP000620874">
    <property type="component" value="Unassembled WGS sequence"/>
</dbReference>
<gene>
    <name evidence="1" type="ORF">H9625_11295</name>
</gene>
<reference evidence="1 2" key="1">
    <citation type="submission" date="2020-08" db="EMBL/GenBank/DDBJ databases">
        <title>A Genomic Blueprint of the Chicken Gut Microbiome.</title>
        <authorList>
            <person name="Gilroy R."/>
            <person name="Ravi A."/>
            <person name="Getino M."/>
            <person name="Pursley I."/>
            <person name="Horton D.L."/>
            <person name="Alikhan N.-F."/>
            <person name="Baker D."/>
            <person name="Gharbi K."/>
            <person name="Hall N."/>
            <person name="Watson M."/>
            <person name="Adriaenssens E.M."/>
            <person name="Foster-Nyarko E."/>
            <person name="Jarju S."/>
            <person name="Secka A."/>
            <person name="Antonio M."/>
            <person name="Oren A."/>
            <person name="Chaudhuri R."/>
            <person name="La Ragione R.M."/>
            <person name="Hildebrand F."/>
            <person name="Pallen M.J."/>
        </authorList>
    </citation>
    <scope>NUCLEOTIDE SEQUENCE [LARGE SCALE GENOMIC DNA]</scope>
    <source>
        <strain evidence="1 2">Sa1CVN1</strain>
    </source>
</reference>
<protein>
    <submittedName>
        <fullName evidence="1">Uncharacterized protein</fullName>
    </submittedName>
</protein>
<comment type="caution">
    <text evidence="1">The sequence shown here is derived from an EMBL/GenBank/DDBJ whole genome shotgun (WGS) entry which is preliminary data.</text>
</comment>
<dbReference type="EMBL" id="JACSPP010000036">
    <property type="protein sequence ID" value="MBD8041008.1"/>
    <property type="molecule type" value="Genomic_DNA"/>
</dbReference>
<proteinExistence type="predicted"/>